<feature type="domain" description="GH26" evidence="5">
    <location>
        <begin position="9"/>
        <end position="319"/>
    </location>
</feature>
<keyword evidence="1 3" id="KW-0378">Hydrolase</keyword>
<keyword evidence="7" id="KW-1185">Reference proteome</keyword>
<name>A0ABV3P6Z0_9ACTN</name>
<dbReference type="SUPFAM" id="SSF51445">
    <property type="entry name" value="(Trans)glycosidases"/>
    <property type="match status" value="1"/>
</dbReference>
<proteinExistence type="inferred from homology"/>
<dbReference type="RefSeq" id="WP_367638433.1">
    <property type="nucleotide sequence ID" value="NZ_JBFNQN010000007.1"/>
</dbReference>
<dbReference type="EMBL" id="JBFNQN010000007">
    <property type="protein sequence ID" value="MEW9265383.1"/>
    <property type="molecule type" value="Genomic_DNA"/>
</dbReference>
<feature type="active site" description="Nucleophile" evidence="3">
    <location>
        <position position="252"/>
    </location>
</feature>
<feature type="signal peptide" evidence="4">
    <location>
        <begin position="1"/>
        <end position="24"/>
    </location>
</feature>
<gene>
    <name evidence="6" type="ORF">AB1207_11540</name>
</gene>
<accession>A0ABV3P6Z0</accession>
<reference evidence="6 7" key="1">
    <citation type="submission" date="2024-07" db="EMBL/GenBank/DDBJ databases">
        <authorList>
            <person name="Thanompreechachai J."/>
            <person name="Duangmal K."/>
        </authorList>
    </citation>
    <scope>NUCLEOTIDE SEQUENCE [LARGE SCALE GENOMIC DNA]</scope>
    <source>
        <strain evidence="6 7">KCTC 19886</strain>
    </source>
</reference>
<feature type="active site" description="Proton donor" evidence="3">
    <location>
        <position position="140"/>
    </location>
</feature>
<dbReference type="Gene3D" id="3.20.20.80">
    <property type="entry name" value="Glycosidases"/>
    <property type="match status" value="1"/>
</dbReference>
<evidence type="ECO:0000313" key="7">
    <source>
        <dbReference type="Proteomes" id="UP001555826"/>
    </source>
</evidence>
<evidence type="ECO:0000259" key="5">
    <source>
        <dbReference type="PROSITE" id="PS51764"/>
    </source>
</evidence>
<evidence type="ECO:0000256" key="2">
    <source>
        <dbReference type="ARBA" id="ARBA00023295"/>
    </source>
</evidence>
<protein>
    <recommendedName>
        <fullName evidence="5">GH26 domain-containing protein</fullName>
    </recommendedName>
</protein>
<dbReference type="Proteomes" id="UP001555826">
    <property type="component" value="Unassembled WGS sequence"/>
</dbReference>
<evidence type="ECO:0000256" key="1">
    <source>
        <dbReference type="ARBA" id="ARBA00022801"/>
    </source>
</evidence>
<dbReference type="InterPro" id="IPR017853">
    <property type="entry name" value="GH"/>
</dbReference>
<comment type="similarity">
    <text evidence="3">Belongs to the glycosyl hydrolase 26 family.</text>
</comment>
<evidence type="ECO:0000313" key="6">
    <source>
        <dbReference type="EMBL" id="MEW9265383.1"/>
    </source>
</evidence>
<evidence type="ECO:0000256" key="3">
    <source>
        <dbReference type="PROSITE-ProRule" id="PRU01100"/>
    </source>
</evidence>
<evidence type="ECO:0000256" key="4">
    <source>
        <dbReference type="SAM" id="SignalP"/>
    </source>
</evidence>
<comment type="caution">
    <text evidence="6">The sequence shown here is derived from an EMBL/GenBank/DDBJ whole genome shotgun (WGS) entry which is preliminary data.</text>
</comment>
<dbReference type="InterPro" id="IPR022790">
    <property type="entry name" value="GH26_dom"/>
</dbReference>
<sequence>MRRRGFLTAGAAAALGLLVADAPAGPGGTGPGRRSGAYVGWPQTPATLDAFAAARGRRLDVVGEYLDGRDWDHLRDPDYLFDAYAGSAYARELVLSLPLVPPGESLADAADGAHERHWAHLGARLAAHGMGSVVVRPGWEANSPVNYPWSAVPDPAAYRAAFARCVRALRREAPALRSDFSVTVAVDGGAVALADAYPGDDVVDVVGVDVYDMSPEPRSAADRWTWYRTAPGGLDEVAAFARSRGKPLAVDEWAVASPSWGGGGDDPGFVVDLVAWMDSVGVVHEIYNEVRYDHTDGRLFGGGANPRAAAAYSALVGRS</sequence>
<keyword evidence="2 3" id="KW-0326">Glycosidase</keyword>
<feature type="chain" id="PRO_5047104892" description="GH26 domain-containing protein" evidence="4">
    <location>
        <begin position="25"/>
        <end position="319"/>
    </location>
</feature>
<dbReference type="PROSITE" id="PS51764">
    <property type="entry name" value="GH26"/>
    <property type="match status" value="1"/>
</dbReference>
<keyword evidence="4" id="KW-0732">Signal</keyword>
<organism evidence="6 7">
    <name type="scientific">Kineococcus endophyticus</name>
    <dbReference type="NCBI Taxonomy" id="1181883"/>
    <lineage>
        <taxon>Bacteria</taxon>
        <taxon>Bacillati</taxon>
        <taxon>Actinomycetota</taxon>
        <taxon>Actinomycetes</taxon>
        <taxon>Kineosporiales</taxon>
        <taxon>Kineosporiaceae</taxon>
        <taxon>Kineococcus</taxon>
    </lineage>
</organism>